<keyword evidence="7 11" id="KW-0675">Receptor</keyword>
<dbReference type="GO" id="GO:0015344">
    <property type="term" value="F:siderophore uptake transmembrane transporter activity"/>
    <property type="evidence" value="ECO:0007669"/>
    <property type="project" value="TreeGrafter"/>
</dbReference>
<dbReference type="Gene3D" id="2.40.170.20">
    <property type="entry name" value="TonB-dependent receptor, beta-barrel domain"/>
    <property type="match status" value="1"/>
</dbReference>
<feature type="domain" description="TonB-dependent receptor-like beta-barrel" evidence="9">
    <location>
        <begin position="205"/>
        <end position="657"/>
    </location>
</feature>
<evidence type="ECO:0000256" key="4">
    <source>
        <dbReference type="ARBA" id="ARBA00022729"/>
    </source>
</evidence>
<dbReference type="InterPro" id="IPR036942">
    <property type="entry name" value="Beta-barrel_TonB_sf"/>
</dbReference>
<reference evidence="11" key="1">
    <citation type="submission" date="2018-06" db="EMBL/GenBank/DDBJ databases">
        <authorList>
            <person name="Zhirakovskaya E."/>
        </authorList>
    </citation>
    <scope>NUCLEOTIDE SEQUENCE</scope>
</reference>
<protein>
    <submittedName>
        <fullName evidence="11">TonB-dependent receptor</fullName>
    </submittedName>
</protein>
<dbReference type="Gene3D" id="2.170.130.10">
    <property type="entry name" value="TonB-dependent receptor, plug domain"/>
    <property type="match status" value="1"/>
</dbReference>
<dbReference type="InterPro" id="IPR037066">
    <property type="entry name" value="Plug_dom_sf"/>
</dbReference>
<proteinExistence type="predicted"/>
<organism evidence="11">
    <name type="scientific">hydrothermal vent metagenome</name>
    <dbReference type="NCBI Taxonomy" id="652676"/>
    <lineage>
        <taxon>unclassified sequences</taxon>
        <taxon>metagenomes</taxon>
        <taxon>ecological metagenomes</taxon>
    </lineage>
</organism>
<keyword evidence="4" id="KW-0732">Signal</keyword>
<name>A0A3B0WMX1_9ZZZZ</name>
<sequence>MHIYVTYNWSYFVLSVFFLLTQGLPARVQADSDEKGLNEKLRILIDKGRVEKSIGNVDTAVTSSSYSVIQSERFRNSFVSLPDIIEQEVGVQIRSGGGEGSLSTVLLRGANSEQVVIYLDGVPLNNASGGSVDLSLISLDNVERIEVYRGSTPLELGNPSIAGAVNIITRQFAGAVSENKSNLSATVASFQTYKVSGSSTLVKDNNQIYIGAAYLQSNNDFNYNNDNGTPDNTFDDRDEKRQNDGVEHLTALMNWKHIVSSELDTELRLDVSDRNKELPGVLNGSGTETFVETKTYNLLGQLNVRQAGFENFNINVKVFASQKDEIFDDSIAQLSFFDQRTESVTKKLGSQVYAEIIKPQQHWKFLSGISREDYDVDSSLPAVQSDVSTRDQFESSIESVSYFSDEQLIVNVVIRYQLLTDKISTVTNEFGVSESGFEKNYKFVNPQIGFRYRFNNHTFVTSNIGQYHRAPSFVELFGGGGLFLGNPDLKAEESLNVDLGYTYTWFKPSHWLHNAEIYGGVFYNQIDNLIVRIFNGQGVGTAQNISDAVIQGMEMSVKLKPFKHHTISSNLNFIDSNQESNQVAFDEKKLPGYYQTSFLLRYAYDINKWLFSIEADIKRDMFYDRANLLRGDDVNLYNAGIRYLFKQSNIDFRVNNILNENIQYFRNRPTPGLNVSLTFNTTF</sequence>
<dbReference type="EMBL" id="UOFE01000006">
    <property type="protein sequence ID" value="VAW50699.1"/>
    <property type="molecule type" value="Genomic_DNA"/>
</dbReference>
<evidence type="ECO:0000256" key="5">
    <source>
        <dbReference type="ARBA" id="ARBA00023077"/>
    </source>
</evidence>
<dbReference type="GO" id="GO:0009279">
    <property type="term" value="C:cell outer membrane"/>
    <property type="evidence" value="ECO:0007669"/>
    <property type="project" value="UniProtKB-SubCell"/>
</dbReference>
<dbReference type="Pfam" id="PF00593">
    <property type="entry name" value="TonB_dep_Rec_b-barrel"/>
    <property type="match status" value="1"/>
</dbReference>
<accession>A0A3B0WMX1</accession>
<dbReference type="PROSITE" id="PS52016">
    <property type="entry name" value="TONB_DEPENDENT_REC_3"/>
    <property type="match status" value="1"/>
</dbReference>
<evidence type="ECO:0000259" key="10">
    <source>
        <dbReference type="Pfam" id="PF07715"/>
    </source>
</evidence>
<dbReference type="SUPFAM" id="SSF56935">
    <property type="entry name" value="Porins"/>
    <property type="match status" value="1"/>
</dbReference>
<feature type="domain" description="TonB-dependent receptor plug" evidence="10">
    <location>
        <begin position="62"/>
        <end position="164"/>
    </location>
</feature>
<evidence type="ECO:0000256" key="2">
    <source>
        <dbReference type="ARBA" id="ARBA00022448"/>
    </source>
</evidence>
<dbReference type="AlphaFoldDB" id="A0A3B0WMX1"/>
<evidence type="ECO:0000256" key="7">
    <source>
        <dbReference type="ARBA" id="ARBA00023170"/>
    </source>
</evidence>
<keyword evidence="8" id="KW-0998">Cell outer membrane</keyword>
<keyword evidence="3" id="KW-0812">Transmembrane</keyword>
<evidence type="ECO:0000313" key="11">
    <source>
        <dbReference type="EMBL" id="VAW50699.1"/>
    </source>
</evidence>
<dbReference type="InterPro" id="IPR000531">
    <property type="entry name" value="Beta-barrel_TonB"/>
</dbReference>
<comment type="subcellular location">
    <subcellularLocation>
        <location evidence="1">Cell outer membrane</location>
        <topology evidence="1">Multi-pass membrane protein</topology>
    </subcellularLocation>
</comment>
<evidence type="ECO:0000259" key="9">
    <source>
        <dbReference type="Pfam" id="PF00593"/>
    </source>
</evidence>
<evidence type="ECO:0000256" key="8">
    <source>
        <dbReference type="ARBA" id="ARBA00023237"/>
    </source>
</evidence>
<dbReference type="InterPro" id="IPR012910">
    <property type="entry name" value="Plug_dom"/>
</dbReference>
<gene>
    <name evidence="11" type="ORF">MNBD_GAMMA05-2627</name>
</gene>
<keyword evidence="5" id="KW-0798">TonB box</keyword>
<dbReference type="PANTHER" id="PTHR30069:SF29">
    <property type="entry name" value="HEMOGLOBIN AND HEMOGLOBIN-HAPTOGLOBIN-BINDING PROTEIN 1-RELATED"/>
    <property type="match status" value="1"/>
</dbReference>
<evidence type="ECO:0000256" key="1">
    <source>
        <dbReference type="ARBA" id="ARBA00004571"/>
    </source>
</evidence>
<keyword evidence="2" id="KW-0813">Transport</keyword>
<keyword evidence="6" id="KW-0472">Membrane</keyword>
<dbReference type="PANTHER" id="PTHR30069">
    <property type="entry name" value="TONB-DEPENDENT OUTER MEMBRANE RECEPTOR"/>
    <property type="match status" value="1"/>
</dbReference>
<dbReference type="GO" id="GO:0044718">
    <property type="term" value="P:siderophore transmembrane transport"/>
    <property type="evidence" value="ECO:0007669"/>
    <property type="project" value="TreeGrafter"/>
</dbReference>
<dbReference type="InterPro" id="IPR039426">
    <property type="entry name" value="TonB-dep_rcpt-like"/>
</dbReference>
<dbReference type="Pfam" id="PF07715">
    <property type="entry name" value="Plug"/>
    <property type="match status" value="1"/>
</dbReference>
<evidence type="ECO:0000256" key="3">
    <source>
        <dbReference type="ARBA" id="ARBA00022692"/>
    </source>
</evidence>
<evidence type="ECO:0000256" key="6">
    <source>
        <dbReference type="ARBA" id="ARBA00023136"/>
    </source>
</evidence>